<feature type="chain" id="PRO_5026829703" evidence="1">
    <location>
        <begin position="19"/>
        <end position="259"/>
    </location>
</feature>
<name>A0A6N8HGA9_9FLAO</name>
<evidence type="ECO:0000313" key="2">
    <source>
        <dbReference type="EMBL" id="MUV04721.1"/>
    </source>
</evidence>
<evidence type="ECO:0000313" key="3">
    <source>
        <dbReference type="Proteomes" id="UP000433945"/>
    </source>
</evidence>
<organism evidence="2 3">
    <name type="scientific">Flavobacterium rakeshii</name>
    <dbReference type="NCBI Taxonomy" id="1038845"/>
    <lineage>
        <taxon>Bacteria</taxon>
        <taxon>Pseudomonadati</taxon>
        <taxon>Bacteroidota</taxon>
        <taxon>Flavobacteriia</taxon>
        <taxon>Flavobacteriales</taxon>
        <taxon>Flavobacteriaceae</taxon>
        <taxon>Flavobacterium</taxon>
    </lineage>
</organism>
<dbReference type="RefSeq" id="WP_157484038.1">
    <property type="nucleotide sequence ID" value="NZ_WOWP01000053.1"/>
</dbReference>
<feature type="signal peptide" evidence="1">
    <location>
        <begin position="1"/>
        <end position="18"/>
    </location>
</feature>
<gene>
    <name evidence="2" type="ORF">GN157_13475</name>
</gene>
<evidence type="ECO:0000256" key="1">
    <source>
        <dbReference type="SAM" id="SignalP"/>
    </source>
</evidence>
<proteinExistence type="predicted"/>
<keyword evidence="1" id="KW-0732">Signal</keyword>
<reference evidence="2 3" key="1">
    <citation type="submission" date="2019-12" db="EMBL/GenBank/DDBJ databases">
        <authorList>
            <person name="Sun J.-Q."/>
        </authorList>
    </citation>
    <scope>NUCLEOTIDE SEQUENCE [LARGE SCALE GENOMIC DNA]</scope>
    <source>
        <strain evidence="2 3">JCM 17928</strain>
    </source>
</reference>
<dbReference type="AlphaFoldDB" id="A0A6N8HGA9"/>
<comment type="caution">
    <text evidence="2">The sequence shown here is derived from an EMBL/GenBank/DDBJ whole genome shotgun (WGS) entry which is preliminary data.</text>
</comment>
<dbReference type="Proteomes" id="UP000433945">
    <property type="component" value="Unassembled WGS sequence"/>
</dbReference>
<dbReference type="OrthoDB" id="1440774at2"/>
<dbReference type="EMBL" id="WOWP01000053">
    <property type="protein sequence ID" value="MUV04721.1"/>
    <property type="molecule type" value="Genomic_DNA"/>
</dbReference>
<dbReference type="NCBIfam" id="TIGR01200">
    <property type="entry name" value="GLPGLI"/>
    <property type="match status" value="1"/>
</dbReference>
<keyword evidence="3" id="KW-1185">Reference proteome</keyword>
<accession>A0A6N8HGA9</accession>
<protein>
    <submittedName>
        <fullName evidence="2">GLPGLI family protein</fullName>
    </submittedName>
</protein>
<sequence>MKLTSIIILLISTSFCLAQKKIAVEVEYQELQEIPDLKEYTSSYTTLYANSNVAVNKVYDDVEFYDRPLDNKDFKASDPNKVKKFSGKYLMINTLKKQMLFFDFIMKNNFLVEDIYHDFKWDISNENKIIEGYNCIMATTKYRGRNWKVWFTPDIPLPFGPWKLHGLPGLIIEAVDEKHQVSYKAVKIINAENALLSEDFDKLVKTRNKKPITYKHFLEIRTEAFENLSKELNSENSGATFEDVKIPRSGPELKYEWEE</sequence>
<dbReference type="InterPro" id="IPR005901">
    <property type="entry name" value="GLPGLI"/>
</dbReference>